<feature type="non-terminal residue" evidence="1">
    <location>
        <position position="33"/>
    </location>
</feature>
<gene>
    <name evidence="1" type="ORF">METZ01_LOCUS506897</name>
</gene>
<dbReference type="AlphaFoldDB" id="A0A383ECB7"/>
<organism evidence="1">
    <name type="scientific">marine metagenome</name>
    <dbReference type="NCBI Taxonomy" id="408172"/>
    <lineage>
        <taxon>unclassified sequences</taxon>
        <taxon>metagenomes</taxon>
        <taxon>ecological metagenomes</taxon>
    </lineage>
</organism>
<reference evidence="1" key="1">
    <citation type="submission" date="2018-05" db="EMBL/GenBank/DDBJ databases">
        <authorList>
            <person name="Lanie J.A."/>
            <person name="Ng W.-L."/>
            <person name="Kazmierczak K.M."/>
            <person name="Andrzejewski T.M."/>
            <person name="Davidsen T.M."/>
            <person name="Wayne K.J."/>
            <person name="Tettelin H."/>
            <person name="Glass J.I."/>
            <person name="Rusch D."/>
            <person name="Podicherti R."/>
            <person name="Tsui H.-C.T."/>
            <person name="Winkler M.E."/>
        </authorList>
    </citation>
    <scope>NUCLEOTIDE SEQUENCE</scope>
</reference>
<accession>A0A383ECB7</accession>
<dbReference type="EMBL" id="UINC01224427">
    <property type="protein sequence ID" value="SVE54043.1"/>
    <property type="molecule type" value="Genomic_DNA"/>
</dbReference>
<name>A0A383ECB7_9ZZZZ</name>
<evidence type="ECO:0000313" key="1">
    <source>
        <dbReference type="EMBL" id="SVE54043.1"/>
    </source>
</evidence>
<protein>
    <submittedName>
        <fullName evidence="1">Uncharacterized protein</fullName>
    </submittedName>
</protein>
<proteinExistence type="predicted"/>
<sequence>MFAFMLIGCSSKEVGSMEGMFGHWKYRGSSTFP</sequence>